<keyword evidence="2" id="KW-1133">Transmembrane helix</keyword>
<protein>
    <submittedName>
        <fullName evidence="3">Uncharacterized protein</fullName>
    </submittedName>
</protein>
<dbReference type="KEGG" id="dli:dnl_55240"/>
<dbReference type="EMBL" id="CP061799">
    <property type="protein sequence ID" value="QTA83130.1"/>
    <property type="molecule type" value="Genomic_DNA"/>
</dbReference>
<evidence type="ECO:0000313" key="4">
    <source>
        <dbReference type="Proteomes" id="UP000663720"/>
    </source>
</evidence>
<gene>
    <name evidence="3" type="ORF">dnl_55240</name>
</gene>
<organism evidence="3 4">
    <name type="scientific">Desulfonema limicola</name>
    <dbReference type="NCBI Taxonomy" id="45656"/>
    <lineage>
        <taxon>Bacteria</taxon>
        <taxon>Pseudomonadati</taxon>
        <taxon>Thermodesulfobacteriota</taxon>
        <taxon>Desulfobacteria</taxon>
        <taxon>Desulfobacterales</taxon>
        <taxon>Desulfococcaceae</taxon>
        <taxon>Desulfonema</taxon>
    </lineage>
</organism>
<feature type="compositionally biased region" description="Basic and acidic residues" evidence="1">
    <location>
        <begin position="195"/>
        <end position="218"/>
    </location>
</feature>
<evidence type="ECO:0000256" key="2">
    <source>
        <dbReference type="SAM" id="Phobius"/>
    </source>
</evidence>
<keyword evidence="2" id="KW-0472">Membrane</keyword>
<accession>A0A975GJ06</accession>
<reference evidence="3" key="1">
    <citation type="journal article" date="2021" name="Microb. Physiol.">
        <title>Proteogenomic Insights into the Physiology of Marine, Sulfate-Reducing, Filamentous Desulfonema limicola and Desulfonema magnum.</title>
        <authorList>
            <person name="Schnaars V."/>
            <person name="Wohlbrand L."/>
            <person name="Scheve S."/>
            <person name="Hinrichs C."/>
            <person name="Reinhardt R."/>
            <person name="Rabus R."/>
        </authorList>
    </citation>
    <scope>NUCLEOTIDE SEQUENCE</scope>
    <source>
        <strain evidence="3">5ac10</strain>
    </source>
</reference>
<dbReference type="RefSeq" id="WP_207688962.1">
    <property type="nucleotide sequence ID" value="NZ_CP061799.1"/>
</dbReference>
<sequence>MSKDNSHYHSVSGQASIFSQIFTFIILIIVLLLILLWVLNREKIDKLDLPPEKTAVLEPVLAEDKGNQELQKLQELIEDTNKIINKITETITIYSITEDQEALETFTRIIDKLTKHLKKNSIKDVQPVLDQLNKMADALMYFVDTHSLKDTKHARENLITKLEDLSNYLGNYIANTVMPTQQKLSDIIEKLRTKKEIEKPQTKENKEKPVKTETKEKPAPVIPHKTPQWQKPDYDYHVLEPESEAPLLPTGGKTTTDEIIQEKIEDKIEDKISGKTICLKPNDNQTSNSVHMMENQMLIKIISIKRGSASLDISHPVFGLRKFTDMEEGTRMPFEYGTKTYFCELIEIKDKKCANVAVYERNEIPGN</sequence>
<dbReference type="AlphaFoldDB" id="A0A975GJ06"/>
<evidence type="ECO:0000313" key="3">
    <source>
        <dbReference type="EMBL" id="QTA83130.1"/>
    </source>
</evidence>
<evidence type="ECO:0000256" key="1">
    <source>
        <dbReference type="SAM" id="MobiDB-lite"/>
    </source>
</evidence>
<feature type="transmembrane region" description="Helical" evidence="2">
    <location>
        <begin position="17"/>
        <end position="39"/>
    </location>
</feature>
<keyword evidence="4" id="KW-1185">Reference proteome</keyword>
<name>A0A975GJ06_9BACT</name>
<dbReference type="Proteomes" id="UP000663720">
    <property type="component" value="Chromosome"/>
</dbReference>
<keyword evidence="2" id="KW-0812">Transmembrane</keyword>
<proteinExistence type="predicted"/>
<feature type="region of interest" description="Disordered" evidence="1">
    <location>
        <begin position="195"/>
        <end position="227"/>
    </location>
</feature>